<gene>
    <name evidence="1" type="ORF">K505DRAFT_328597</name>
</gene>
<name>A0A6A6WXT1_9PLEO</name>
<keyword evidence="2" id="KW-1185">Reference proteome</keyword>
<reference evidence="1" key="1">
    <citation type="journal article" date="2020" name="Stud. Mycol.">
        <title>101 Dothideomycetes genomes: a test case for predicting lifestyles and emergence of pathogens.</title>
        <authorList>
            <person name="Haridas S."/>
            <person name="Albert R."/>
            <person name="Binder M."/>
            <person name="Bloem J."/>
            <person name="Labutti K."/>
            <person name="Salamov A."/>
            <person name="Andreopoulos B."/>
            <person name="Baker S."/>
            <person name="Barry K."/>
            <person name="Bills G."/>
            <person name="Bluhm B."/>
            <person name="Cannon C."/>
            <person name="Castanera R."/>
            <person name="Culley D."/>
            <person name="Daum C."/>
            <person name="Ezra D."/>
            <person name="Gonzalez J."/>
            <person name="Henrissat B."/>
            <person name="Kuo A."/>
            <person name="Liang C."/>
            <person name="Lipzen A."/>
            <person name="Lutzoni F."/>
            <person name="Magnuson J."/>
            <person name="Mondo S."/>
            <person name="Nolan M."/>
            <person name="Ohm R."/>
            <person name="Pangilinan J."/>
            <person name="Park H.-J."/>
            <person name="Ramirez L."/>
            <person name="Alfaro M."/>
            <person name="Sun H."/>
            <person name="Tritt A."/>
            <person name="Yoshinaga Y."/>
            <person name="Zwiers L.-H."/>
            <person name="Turgeon B."/>
            <person name="Goodwin S."/>
            <person name="Spatafora J."/>
            <person name="Crous P."/>
            <person name="Grigoriev I."/>
        </authorList>
    </citation>
    <scope>NUCLEOTIDE SEQUENCE</scope>
    <source>
        <strain evidence="1">CBS 109.77</strain>
    </source>
</reference>
<accession>A0A6A6WXT1</accession>
<proteinExistence type="predicted"/>
<protein>
    <submittedName>
        <fullName evidence="1">Uncharacterized protein</fullName>
    </submittedName>
</protein>
<dbReference type="AlphaFoldDB" id="A0A6A6WXT1"/>
<dbReference type="EMBL" id="MU002177">
    <property type="protein sequence ID" value="KAF2788909.1"/>
    <property type="molecule type" value="Genomic_DNA"/>
</dbReference>
<evidence type="ECO:0000313" key="1">
    <source>
        <dbReference type="EMBL" id="KAF2788909.1"/>
    </source>
</evidence>
<evidence type="ECO:0000313" key="2">
    <source>
        <dbReference type="Proteomes" id="UP000799757"/>
    </source>
</evidence>
<sequence>MAPPWMMRFPERLSLGLPPLFHPSQPWGRHFITTANSRNGLIYSNRNRHLNGWLEEALRARSATHVQCRRPPAQHHGYPIIWYANTLRRLHIFF</sequence>
<organism evidence="1 2">
    <name type="scientific">Melanomma pulvis-pyrius CBS 109.77</name>
    <dbReference type="NCBI Taxonomy" id="1314802"/>
    <lineage>
        <taxon>Eukaryota</taxon>
        <taxon>Fungi</taxon>
        <taxon>Dikarya</taxon>
        <taxon>Ascomycota</taxon>
        <taxon>Pezizomycotina</taxon>
        <taxon>Dothideomycetes</taxon>
        <taxon>Pleosporomycetidae</taxon>
        <taxon>Pleosporales</taxon>
        <taxon>Melanommataceae</taxon>
        <taxon>Melanomma</taxon>
    </lineage>
</organism>
<dbReference type="Proteomes" id="UP000799757">
    <property type="component" value="Unassembled WGS sequence"/>
</dbReference>